<keyword evidence="6 10" id="KW-0408">Iron</keyword>
<name>A0A1C5HQV1_9ACTN</name>
<dbReference type="GO" id="GO:0020037">
    <property type="term" value="F:heme binding"/>
    <property type="evidence" value="ECO:0007669"/>
    <property type="project" value="InterPro"/>
</dbReference>
<keyword evidence="7 10" id="KW-0503">Monooxygenase</keyword>
<evidence type="ECO:0000256" key="6">
    <source>
        <dbReference type="ARBA" id="ARBA00023004"/>
    </source>
</evidence>
<dbReference type="PRINTS" id="PR00359">
    <property type="entry name" value="BP450"/>
</dbReference>
<keyword evidence="4" id="KW-0521">NADP</keyword>
<evidence type="ECO:0008006" key="13">
    <source>
        <dbReference type="Google" id="ProtNLM"/>
    </source>
</evidence>
<dbReference type="GO" id="GO:0008395">
    <property type="term" value="F:steroid hydroxylase activity"/>
    <property type="evidence" value="ECO:0007669"/>
    <property type="project" value="TreeGrafter"/>
</dbReference>
<dbReference type="AlphaFoldDB" id="A0A1C5HQV1"/>
<comment type="pathway">
    <text evidence="9">Antibiotic biosynthesis; mycinamicin biosynthesis.</text>
</comment>
<proteinExistence type="inferred from homology"/>
<dbReference type="GO" id="GO:0036199">
    <property type="term" value="F:cholest-4-en-3-one 26-monooxygenase activity"/>
    <property type="evidence" value="ECO:0007669"/>
    <property type="project" value="TreeGrafter"/>
</dbReference>
<dbReference type="GO" id="GO:0006707">
    <property type="term" value="P:cholesterol catabolic process"/>
    <property type="evidence" value="ECO:0007669"/>
    <property type="project" value="TreeGrafter"/>
</dbReference>
<dbReference type="SUPFAM" id="SSF48264">
    <property type="entry name" value="Cytochrome P450"/>
    <property type="match status" value="1"/>
</dbReference>
<dbReference type="InterPro" id="IPR001128">
    <property type="entry name" value="Cyt_P450"/>
</dbReference>
<dbReference type="Proteomes" id="UP000198226">
    <property type="component" value="Chromosome I"/>
</dbReference>
<dbReference type="PANTHER" id="PTHR46696:SF4">
    <property type="entry name" value="BIOTIN BIOSYNTHESIS CYTOCHROME P450"/>
    <property type="match status" value="1"/>
</dbReference>
<dbReference type="GO" id="GO:0005506">
    <property type="term" value="F:iron ion binding"/>
    <property type="evidence" value="ECO:0007669"/>
    <property type="project" value="InterPro"/>
</dbReference>
<keyword evidence="2 10" id="KW-0349">Heme</keyword>
<evidence type="ECO:0000313" key="12">
    <source>
        <dbReference type="Proteomes" id="UP000198226"/>
    </source>
</evidence>
<dbReference type="FunFam" id="1.10.630.10:FF:000018">
    <property type="entry name" value="Cytochrome P450 monooxygenase"/>
    <property type="match status" value="1"/>
</dbReference>
<evidence type="ECO:0000256" key="9">
    <source>
        <dbReference type="ARBA" id="ARBA00060683"/>
    </source>
</evidence>
<dbReference type="InterPro" id="IPR002397">
    <property type="entry name" value="Cyt_P450_B"/>
</dbReference>
<evidence type="ECO:0000256" key="5">
    <source>
        <dbReference type="ARBA" id="ARBA00023002"/>
    </source>
</evidence>
<keyword evidence="12" id="KW-1185">Reference proteome</keyword>
<comment type="similarity">
    <text evidence="1 10">Belongs to the cytochrome P450 family.</text>
</comment>
<evidence type="ECO:0000313" key="11">
    <source>
        <dbReference type="EMBL" id="SCG48318.1"/>
    </source>
</evidence>
<keyword evidence="8" id="KW-0045">Antibiotic biosynthesis</keyword>
<dbReference type="PROSITE" id="PS00086">
    <property type="entry name" value="CYTOCHROME_P450"/>
    <property type="match status" value="1"/>
</dbReference>
<evidence type="ECO:0000256" key="4">
    <source>
        <dbReference type="ARBA" id="ARBA00022857"/>
    </source>
</evidence>
<protein>
    <recommendedName>
        <fullName evidence="13">Cytochrome P450</fullName>
    </recommendedName>
</protein>
<evidence type="ECO:0000256" key="10">
    <source>
        <dbReference type="RuleBase" id="RU000461"/>
    </source>
</evidence>
<evidence type="ECO:0000256" key="1">
    <source>
        <dbReference type="ARBA" id="ARBA00010617"/>
    </source>
</evidence>
<dbReference type="EMBL" id="LT607752">
    <property type="protein sequence ID" value="SCG48318.1"/>
    <property type="molecule type" value="Genomic_DNA"/>
</dbReference>
<reference evidence="12" key="1">
    <citation type="submission" date="2016-06" db="EMBL/GenBank/DDBJ databases">
        <authorList>
            <person name="Varghese N."/>
            <person name="Submissions Spin"/>
        </authorList>
    </citation>
    <scope>NUCLEOTIDE SEQUENCE [LARGE SCALE GENOMIC DNA]</scope>
    <source>
        <strain evidence="12">DSM 44983</strain>
    </source>
</reference>
<gene>
    <name evidence="11" type="ORF">GA0070623_1565</name>
</gene>
<dbReference type="CDD" id="cd11033">
    <property type="entry name" value="CYP142-like"/>
    <property type="match status" value="1"/>
</dbReference>
<dbReference type="PANTHER" id="PTHR46696">
    <property type="entry name" value="P450, PUTATIVE (EUROFUNG)-RELATED"/>
    <property type="match status" value="1"/>
</dbReference>
<accession>A0A1C5HQV1</accession>
<dbReference type="InterPro" id="IPR036396">
    <property type="entry name" value="Cyt_P450_sf"/>
</dbReference>
<evidence type="ECO:0000256" key="3">
    <source>
        <dbReference type="ARBA" id="ARBA00022723"/>
    </source>
</evidence>
<evidence type="ECO:0000256" key="2">
    <source>
        <dbReference type="ARBA" id="ARBA00022617"/>
    </source>
</evidence>
<dbReference type="Pfam" id="PF00067">
    <property type="entry name" value="p450"/>
    <property type="match status" value="1"/>
</dbReference>
<organism evidence="11 12">
    <name type="scientific">Micromonospora rifamycinica</name>
    <dbReference type="NCBI Taxonomy" id="291594"/>
    <lineage>
        <taxon>Bacteria</taxon>
        <taxon>Bacillati</taxon>
        <taxon>Actinomycetota</taxon>
        <taxon>Actinomycetes</taxon>
        <taxon>Micromonosporales</taxon>
        <taxon>Micromonosporaceae</taxon>
        <taxon>Micromonospora</taxon>
    </lineage>
</organism>
<evidence type="ECO:0000256" key="7">
    <source>
        <dbReference type="ARBA" id="ARBA00023033"/>
    </source>
</evidence>
<dbReference type="GO" id="GO:0017000">
    <property type="term" value="P:antibiotic biosynthetic process"/>
    <property type="evidence" value="ECO:0007669"/>
    <property type="project" value="UniProtKB-KW"/>
</dbReference>
<dbReference type="PRINTS" id="PR00385">
    <property type="entry name" value="P450"/>
</dbReference>
<keyword evidence="5 10" id="KW-0560">Oxidoreductase</keyword>
<dbReference type="InterPro" id="IPR017972">
    <property type="entry name" value="Cyt_P450_CS"/>
</dbReference>
<keyword evidence="3 10" id="KW-0479">Metal-binding</keyword>
<dbReference type="Gene3D" id="1.10.630.10">
    <property type="entry name" value="Cytochrome P450"/>
    <property type="match status" value="1"/>
</dbReference>
<evidence type="ECO:0000256" key="8">
    <source>
        <dbReference type="ARBA" id="ARBA00023194"/>
    </source>
</evidence>
<sequence length="424" mass="47317">MGAVSGMPTTEPTSTEDIAHPATYARAVPHAEFERRRREEPVGWVPEPALWRHSSAGRIQQRGSGFWAVTTHEAVMEVSRQPEVFSSARRGAFLHDPRTPADLDFMRQLLVNMDAPQHVRIRRIVTSVFTPRAVRSLADTVTRHARELVDGVLQRDTFDAVTDLAAELPLLVLADLLGLPRGDRHLLYRWSNNLVGFDDPEYGGGDVEVYRQTFAEAFQYALAVAVRRRAAPRDDLISLLATAEVDGRRLTDREFCQFWMLLVVAGNETTRHLISGALHLLLHDEQLRRRWLGGPLPTATAVDEFLRVVTPIMQFRRTATRDTTLAGTKIAEGDKVVMFYVSANRDAGIFADPHRVDLERTPNPHLSFGMGPHFCLGAHLARMETAALLDAVAPHLPRLATTGPVVRLESNFVNGIKVMPVGWT</sequence>